<comment type="pathway">
    <text evidence="1">Plant hormone metabolism; auxin biosynthesis.</text>
</comment>
<keyword evidence="9" id="KW-1185">Reference proteome</keyword>
<dbReference type="RefSeq" id="WP_341374598.1">
    <property type="nucleotide sequence ID" value="NZ_JBBUTF010000010.1"/>
</dbReference>
<dbReference type="InterPro" id="IPR050281">
    <property type="entry name" value="Flavin_monoamine_oxidase"/>
</dbReference>
<dbReference type="InterPro" id="IPR002937">
    <property type="entry name" value="Amino_oxidase"/>
</dbReference>
<dbReference type="PANTHER" id="PTHR10742:SF342">
    <property type="entry name" value="AMINE OXIDASE"/>
    <property type="match status" value="1"/>
</dbReference>
<gene>
    <name evidence="8" type="ORF">AACH11_12420</name>
</gene>
<dbReference type="Gene3D" id="3.90.660.10">
    <property type="match status" value="1"/>
</dbReference>
<dbReference type="SUPFAM" id="SSF51905">
    <property type="entry name" value="FAD/NAD(P)-binding domain"/>
    <property type="match status" value="1"/>
</dbReference>
<dbReference type="SUPFAM" id="SSF54373">
    <property type="entry name" value="FAD-linked reductases, C-terminal domain"/>
    <property type="match status" value="1"/>
</dbReference>
<evidence type="ECO:0000259" key="7">
    <source>
        <dbReference type="Pfam" id="PF01593"/>
    </source>
</evidence>
<evidence type="ECO:0000313" key="9">
    <source>
        <dbReference type="Proteomes" id="UP001368500"/>
    </source>
</evidence>
<evidence type="ECO:0000256" key="6">
    <source>
        <dbReference type="ARBA" id="ARBA00047321"/>
    </source>
</evidence>
<evidence type="ECO:0000313" key="8">
    <source>
        <dbReference type="EMBL" id="MEK8026768.1"/>
    </source>
</evidence>
<dbReference type="Pfam" id="PF01593">
    <property type="entry name" value="Amino_oxidase"/>
    <property type="match status" value="1"/>
</dbReference>
<feature type="domain" description="Amine oxidase" evidence="7">
    <location>
        <begin position="48"/>
        <end position="505"/>
    </location>
</feature>
<protein>
    <recommendedName>
        <fullName evidence="4">Tryptophan 2-monooxygenase</fullName>
        <ecNumber evidence="3">1.13.12.3</ecNumber>
    </recommendedName>
</protein>
<name>A0ABU9BA43_9BURK</name>
<dbReference type="PANTHER" id="PTHR10742">
    <property type="entry name" value="FLAVIN MONOAMINE OXIDASE"/>
    <property type="match status" value="1"/>
</dbReference>
<comment type="similarity">
    <text evidence="2">Belongs to the tryptophan 2-monooxygenase family.</text>
</comment>
<dbReference type="EC" id="1.13.12.3" evidence="3"/>
<dbReference type="Gene3D" id="1.20.1440.240">
    <property type="match status" value="1"/>
</dbReference>
<dbReference type="Gene3D" id="3.50.50.60">
    <property type="entry name" value="FAD/NAD(P)-binding domain"/>
    <property type="match status" value="1"/>
</dbReference>
<reference evidence="8 9" key="1">
    <citation type="submission" date="2024-04" db="EMBL/GenBank/DDBJ databases">
        <title>Novel species of the genus Ideonella isolated from streams.</title>
        <authorList>
            <person name="Lu H."/>
        </authorList>
    </citation>
    <scope>NUCLEOTIDE SEQUENCE [LARGE SCALE GENOMIC DNA]</scope>
    <source>
        <strain evidence="8 9">BYS139W</strain>
    </source>
</reference>
<dbReference type="Proteomes" id="UP001368500">
    <property type="component" value="Unassembled WGS sequence"/>
</dbReference>
<sequence length="519" mass="56650">MIGKVAGGAAMYQAMASLGHAAESSYHGPVKLSGAPRGAKVLVLGAGLAGMTAAYELRAAGYQVQILEFNGRAGGRNWSLRGGDRYTELGGATQQVDFAPGNYINPGPWRIPYHHHAVLDYCQRLGVALEPFMQVNYNAYLHQTGAFGGKPQRFRHVQSDLNGHVAELLAKAARQGALDDRLSAEDRQKLLEGLKSWGALDKDYRFVASANTSDRRGYDIDPGGGLMPLAKPSQPIDLKDITVSGMWGQVAAGNIYEFHSAIFQPAGGMDAIGKAFERELKGLIRYHAKVTRIAQSERQVTVSYVDAKSGGAERQATADWCVCTIPLSILSQIDVQVGDPMKQAIAAVPYGASVKVGLEFKRRFWEEDERIYGGITQTNLPIRSISYPSNGYFSKGPAVLLGAYMWDNAHAFRMSALTPEERVRVAVEMGSKIHPQYRQEFKSGVSVAWNRVPFINGCYARWTDELREQHYRNLCAVDGRIVLAGEHASYIPAWMEGAVLSSLDAIQRLHGKATAMAAA</sequence>
<dbReference type="InterPro" id="IPR036188">
    <property type="entry name" value="FAD/NAD-bd_sf"/>
</dbReference>
<comment type="caution">
    <text evidence="8">The sequence shown here is derived from an EMBL/GenBank/DDBJ whole genome shotgun (WGS) entry which is preliminary data.</text>
</comment>
<evidence type="ECO:0000256" key="5">
    <source>
        <dbReference type="ARBA" id="ARBA00023070"/>
    </source>
</evidence>
<proteinExistence type="inferred from homology"/>
<evidence type="ECO:0000256" key="3">
    <source>
        <dbReference type="ARBA" id="ARBA00012535"/>
    </source>
</evidence>
<organism evidence="8 9">
    <name type="scientific">Pseudaquabacterium rugosum</name>
    <dbReference type="NCBI Taxonomy" id="2984194"/>
    <lineage>
        <taxon>Bacteria</taxon>
        <taxon>Pseudomonadati</taxon>
        <taxon>Pseudomonadota</taxon>
        <taxon>Betaproteobacteria</taxon>
        <taxon>Burkholderiales</taxon>
        <taxon>Sphaerotilaceae</taxon>
        <taxon>Pseudaquabacterium</taxon>
    </lineage>
</organism>
<dbReference type="EMBL" id="JBBUTF010000010">
    <property type="protein sequence ID" value="MEK8026768.1"/>
    <property type="molecule type" value="Genomic_DNA"/>
</dbReference>
<evidence type="ECO:0000256" key="1">
    <source>
        <dbReference type="ARBA" id="ARBA00004814"/>
    </source>
</evidence>
<comment type="catalytic activity">
    <reaction evidence="6">
        <text>L-tryptophan + O2 = indole-3-acetamide + CO2 + H2O</text>
        <dbReference type="Rhea" id="RHEA:16165"/>
        <dbReference type="ChEBI" id="CHEBI:15377"/>
        <dbReference type="ChEBI" id="CHEBI:15379"/>
        <dbReference type="ChEBI" id="CHEBI:16031"/>
        <dbReference type="ChEBI" id="CHEBI:16526"/>
        <dbReference type="ChEBI" id="CHEBI:57912"/>
        <dbReference type="EC" id="1.13.12.3"/>
    </reaction>
</comment>
<evidence type="ECO:0000256" key="2">
    <source>
        <dbReference type="ARBA" id="ARBA00005833"/>
    </source>
</evidence>
<evidence type="ECO:0000256" key="4">
    <source>
        <dbReference type="ARBA" id="ARBA00017871"/>
    </source>
</evidence>
<accession>A0ABU9BA43</accession>
<keyword evidence="5" id="KW-0073">Auxin biosynthesis</keyword>